<organism evidence="1">
    <name type="scientific">marine metagenome</name>
    <dbReference type="NCBI Taxonomy" id="408172"/>
    <lineage>
        <taxon>unclassified sequences</taxon>
        <taxon>metagenomes</taxon>
        <taxon>ecological metagenomes</taxon>
    </lineage>
</organism>
<protein>
    <recommendedName>
        <fullName evidence="2">YHS domain-containing protein</fullName>
    </recommendedName>
</protein>
<dbReference type="Gene3D" id="1.10.620.20">
    <property type="entry name" value="Ribonucleotide Reductase, subunit A"/>
    <property type="match status" value="1"/>
</dbReference>
<dbReference type="EMBL" id="UINC01033668">
    <property type="protein sequence ID" value="SVB23308.1"/>
    <property type="molecule type" value="Genomic_DNA"/>
</dbReference>
<proteinExistence type="predicted"/>
<accession>A0A382CB11</accession>
<sequence>MTLFAETPILGDMKTLPSSIFVSLFLATFVSCSSDDYPLSTCVVSGEELGAHGDPYVHEHNGTTVKFCCEPCLDEFSDDPAKFLAELER</sequence>
<gene>
    <name evidence="1" type="ORF">METZ01_LOCUS176162</name>
</gene>
<dbReference type="SUPFAM" id="SSF47240">
    <property type="entry name" value="Ferritin-like"/>
    <property type="match status" value="1"/>
</dbReference>
<evidence type="ECO:0000313" key="1">
    <source>
        <dbReference type="EMBL" id="SVB23308.1"/>
    </source>
</evidence>
<dbReference type="InterPro" id="IPR012348">
    <property type="entry name" value="RNR-like"/>
</dbReference>
<dbReference type="GO" id="GO:0016491">
    <property type="term" value="F:oxidoreductase activity"/>
    <property type="evidence" value="ECO:0007669"/>
    <property type="project" value="InterPro"/>
</dbReference>
<name>A0A382CB11_9ZZZZ</name>
<dbReference type="InterPro" id="IPR009078">
    <property type="entry name" value="Ferritin-like_SF"/>
</dbReference>
<dbReference type="AlphaFoldDB" id="A0A382CB11"/>
<evidence type="ECO:0008006" key="2">
    <source>
        <dbReference type="Google" id="ProtNLM"/>
    </source>
</evidence>
<reference evidence="1" key="1">
    <citation type="submission" date="2018-05" db="EMBL/GenBank/DDBJ databases">
        <authorList>
            <person name="Lanie J.A."/>
            <person name="Ng W.-L."/>
            <person name="Kazmierczak K.M."/>
            <person name="Andrzejewski T.M."/>
            <person name="Davidsen T.M."/>
            <person name="Wayne K.J."/>
            <person name="Tettelin H."/>
            <person name="Glass J.I."/>
            <person name="Rusch D."/>
            <person name="Podicherti R."/>
            <person name="Tsui H.-C.T."/>
            <person name="Winkler M.E."/>
        </authorList>
    </citation>
    <scope>NUCLEOTIDE SEQUENCE</scope>
</reference>